<proteinExistence type="predicted"/>
<reference evidence="2" key="1">
    <citation type="submission" date="2023-03" db="EMBL/GenBank/DDBJ databases">
        <title>Massive genome expansion in bonnet fungi (Mycena s.s.) driven by repeated elements and novel gene families across ecological guilds.</title>
        <authorList>
            <consortium name="Lawrence Berkeley National Laboratory"/>
            <person name="Harder C.B."/>
            <person name="Miyauchi S."/>
            <person name="Viragh M."/>
            <person name="Kuo A."/>
            <person name="Thoen E."/>
            <person name="Andreopoulos B."/>
            <person name="Lu D."/>
            <person name="Skrede I."/>
            <person name="Drula E."/>
            <person name="Henrissat B."/>
            <person name="Morin E."/>
            <person name="Kohler A."/>
            <person name="Barry K."/>
            <person name="LaButti K."/>
            <person name="Morin E."/>
            <person name="Salamov A."/>
            <person name="Lipzen A."/>
            <person name="Mereny Z."/>
            <person name="Hegedus B."/>
            <person name="Baldrian P."/>
            <person name="Stursova M."/>
            <person name="Weitz H."/>
            <person name="Taylor A."/>
            <person name="Grigoriev I.V."/>
            <person name="Nagy L.G."/>
            <person name="Martin F."/>
            <person name="Kauserud H."/>
        </authorList>
    </citation>
    <scope>NUCLEOTIDE SEQUENCE</scope>
    <source>
        <strain evidence="2">9144</strain>
    </source>
</reference>
<evidence type="ECO:0000313" key="2">
    <source>
        <dbReference type="EMBL" id="KAJ7197974.1"/>
    </source>
</evidence>
<feature type="region of interest" description="Disordered" evidence="1">
    <location>
        <begin position="62"/>
        <end position="87"/>
    </location>
</feature>
<evidence type="ECO:0000256" key="1">
    <source>
        <dbReference type="SAM" id="MobiDB-lite"/>
    </source>
</evidence>
<dbReference type="Proteomes" id="UP001219525">
    <property type="component" value="Unassembled WGS sequence"/>
</dbReference>
<gene>
    <name evidence="2" type="ORF">GGX14DRAFT_402296</name>
</gene>
<evidence type="ECO:0000313" key="3">
    <source>
        <dbReference type="Proteomes" id="UP001219525"/>
    </source>
</evidence>
<name>A0AAD6Y3W5_9AGAR</name>
<sequence>MVPLLDLLKVVACLSVHIRGTLSSASHLHQFVREARDAPEQYAARANWAGRRSVALTVASATGVGARESSPDDPRPKSGSKSLQETKKGRVEYRIGTAWRYEGTRLKEREEQNEQKRWCSARYKSKVWESHHTTDEQRLHDQALAVQAVHDNRPAKNSFIRLCTTGESIDSSGLGWTWGPTVTGVRQNQEW</sequence>
<organism evidence="2 3">
    <name type="scientific">Mycena pura</name>
    <dbReference type="NCBI Taxonomy" id="153505"/>
    <lineage>
        <taxon>Eukaryota</taxon>
        <taxon>Fungi</taxon>
        <taxon>Dikarya</taxon>
        <taxon>Basidiomycota</taxon>
        <taxon>Agaricomycotina</taxon>
        <taxon>Agaricomycetes</taxon>
        <taxon>Agaricomycetidae</taxon>
        <taxon>Agaricales</taxon>
        <taxon>Marasmiineae</taxon>
        <taxon>Mycenaceae</taxon>
        <taxon>Mycena</taxon>
    </lineage>
</organism>
<accession>A0AAD6Y3W5</accession>
<protein>
    <submittedName>
        <fullName evidence="2">Uncharacterized protein</fullName>
    </submittedName>
</protein>
<comment type="caution">
    <text evidence="2">The sequence shown here is derived from an EMBL/GenBank/DDBJ whole genome shotgun (WGS) entry which is preliminary data.</text>
</comment>
<dbReference type="EMBL" id="JARJCW010000075">
    <property type="protein sequence ID" value="KAJ7197974.1"/>
    <property type="molecule type" value="Genomic_DNA"/>
</dbReference>
<dbReference type="AlphaFoldDB" id="A0AAD6Y3W5"/>
<keyword evidence="3" id="KW-1185">Reference proteome</keyword>